<accession>A8NHU4</accession>
<dbReference type="AlphaFoldDB" id="A8NHU4"/>
<dbReference type="EMBL" id="AACS02000010">
    <property type="protein sequence ID" value="EAU87860.2"/>
    <property type="molecule type" value="Genomic_DNA"/>
</dbReference>
<organism evidence="3 4">
    <name type="scientific">Coprinopsis cinerea (strain Okayama-7 / 130 / ATCC MYA-4618 / FGSC 9003)</name>
    <name type="common">Inky cap fungus</name>
    <name type="synonym">Hormographiella aspergillata</name>
    <dbReference type="NCBI Taxonomy" id="240176"/>
    <lineage>
        <taxon>Eukaryota</taxon>
        <taxon>Fungi</taxon>
        <taxon>Dikarya</taxon>
        <taxon>Basidiomycota</taxon>
        <taxon>Agaricomycotina</taxon>
        <taxon>Agaricomycetes</taxon>
        <taxon>Agaricomycetidae</taxon>
        <taxon>Agaricales</taxon>
        <taxon>Agaricineae</taxon>
        <taxon>Psathyrellaceae</taxon>
        <taxon>Coprinopsis</taxon>
    </lineage>
</organism>
<keyword evidence="2" id="KW-0547">Nucleotide-binding</keyword>
<gene>
    <name evidence="3" type="ORF">CC1G_01507</name>
</gene>
<evidence type="ECO:0000256" key="2">
    <source>
        <dbReference type="ARBA" id="ARBA00022741"/>
    </source>
</evidence>
<name>A8NHU4_COPC7</name>
<dbReference type="InParanoid" id="A8NHU4"/>
<dbReference type="InterPro" id="IPR020849">
    <property type="entry name" value="Small_GTPase_Ras-type"/>
</dbReference>
<dbReference type="InterPro" id="IPR027417">
    <property type="entry name" value="P-loop_NTPase"/>
</dbReference>
<dbReference type="VEuPathDB" id="FungiDB:CC1G_01507"/>
<dbReference type="KEGG" id="cci:CC1G_01507"/>
<dbReference type="GeneID" id="6010333"/>
<protein>
    <submittedName>
        <fullName evidence="3">Uncharacterized protein</fullName>
    </submittedName>
</protein>
<dbReference type="RefSeq" id="XP_001833830.2">
    <property type="nucleotide sequence ID" value="XM_001833778.2"/>
</dbReference>
<keyword evidence="4" id="KW-1185">Reference proteome</keyword>
<dbReference type="Gene3D" id="3.40.50.300">
    <property type="entry name" value="P-loop containing nucleotide triphosphate hydrolases"/>
    <property type="match status" value="1"/>
</dbReference>
<dbReference type="SUPFAM" id="SSF52540">
    <property type="entry name" value="P-loop containing nucleoside triphosphate hydrolases"/>
    <property type="match status" value="1"/>
</dbReference>
<evidence type="ECO:0000313" key="4">
    <source>
        <dbReference type="Proteomes" id="UP000001861"/>
    </source>
</evidence>
<proteinExistence type="predicted"/>
<dbReference type="PANTHER" id="PTHR24070">
    <property type="entry name" value="RAS, DI-RAS, AND RHEB FAMILY MEMBERS OF SMALL GTPASE SUPERFAMILY"/>
    <property type="match status" value="1"/>
</dbReference>
<evidence type="ECO:0000313" key="3">
    <source>
        <dbReference type="EMBL" id="EAU87860.2"/>
    </source>
</evidence>
<sequence length="284" mass="31701">MESETEIHSQRPVDTPLARKLVIDVFGADNVGKTELCEGIFSGPPWLPNYAPVRVSHTPMQAAWTAYDPTSEGIQRYFEVQGRPTELGNDAEPSEAEWLNLHLNLISSHEFVTVLERIPLYVNDDWNRNVIIVMYSVQSRESFDAIPQFHQRIIAALSKSRFPKNVSPSGKVYRKKMKQGSAKRPSAPIAIIGNCPFGRRQVSLEEAEALAQSLGCEFLGEVRAIRDGGQYSCSDGTFELILKLYRDVFYGDSDGEVSEQRSKEEEKGTNPMDNLKGICGCVIG</sequence>
<evidence type="ECO:0000256" key="1">
    <source>
        <dbReference type="ARBA" id="ARBA00004342"/>
    </source>
</evidence>
<comment type="subcellular location">
    <subcellularLocation>
        <location evidence="1">Cell membrane</location>
        <topology evidence="1">Lipid-anchor</topology>
        <orientation evidence="1">Cytoplasmic side</orientation>
    </subcellularLocation>
</comment>
<dbReference type="GO" id="GO:0005525">
    <property type="term" value="F:GTP binding"/>
    <property type="evidence" value="ECO:0007669"/>
    <property type="project" value="InterPro"/>
</dbReference>
<dbReference type="GO" id="GO:0005886">
    <property type="term" value="C:plasma membrane"/>
    <property type="evidence" value="ECO:0007669"/>
    <property type="project" value="UniProtKB-SubCell"/>
</dbReference>
<reference evidence="3 4" key="1">
    <citation type="journal article" date="2010" name="Proc. Natl. Acad. Sci. U.S.A.">
        <title>Insights into evolution of multicellular fungi from the assembled chromosomes of the mushroom Coprinopsis cinerea (Coprinus cinereus).</title>
        <authorList>
            <person name="Stajich J.E."/>
            <person name="Wilke S.K."/>
            <person name="Ahren D."/>
            <person name="Au C.H."/>
            <person name="Birren B.W."/>
            <person name="Borodovsky M."/>
            <person name="Burns C."/>
            <person name="Canback B."/>
            <person name="Casselton L.A."/>
            <person name="Cheng C.K."/>
            <person name="Deng J."/>
            <person name="Dietrich F.S."/>
            <person name="Fargo D.C."/>
            <person name="Farman M.L."/>
            <person name="Gathman A.C."/>
            <person name="Goldberg J."/>
            <person name="Guigo R."/>
            <person name="Hoegger P.J."/>
            <person name="Hooker J.B."/>
            <person name="Huggins A."/>
            <person name="James T.Y."/>
            <person name="Kamada T."/>
            <person name="Kilaru S."/>
            <person name="Kodira C."/>
            <person name="Kues U."/>
            <person name="Kupfer D."/>
            <person name="Kwan H.S."/>
            <person name="Lomsadze A."/>
            <person name="Li W."/>
            <person name="Lilly W.W."/>
            <person name="Ma L.J."/>
            <person name="Mackey A.J."/>
            <person name="Manning G."/>
            <person name="Martin F."/>
            <person name="Muraguchi H."/>
            <person name="Natvig D.O."/>
            <person name="Palmerini H."/>
            <person name="Ramesh M.A."/>
            <person name="Rehmeyer C.J."/>
            <person name="Roe B.A."/>
            <person name="Shenoy N."/>
            <person name="Stanke M."/>
            <person name="Ter-Hovhannisyan V."/>
            <person name="Tunlid A."/>
            <person name="Velagapudi R."/>
            <person name="Vision T.J."/>
            <person name="Zeng Q."/>
            <person name="Zolan M.E."/>
            <person name="Pukkila P.J."/>
        </authorList>
    </citation>
    <scope>NUCLEOTIDE SEQUENCE [LARGE SCALE GENOMIC DNA]</scope>
    <source>
        <strain evidence="4">Okayama-7 / 130 / ATCC MYA-4618 / FGSC 9003</strain>
    </source>
</reference>
<dbReference type="GO" id="GO:0007165">
    <property type="term" value="P:signal transduction"/>
    <property type="evidence" value="ECO:0007669"/>
    <property type="project" value="InterPro"/>
</dbReference>
<comment type="caution">
    <text evidence="3">The sequence shown here is derived from an EMBL/GenBank/DDBJ whole genome shotgun (WGS) entry which is preliminary data.</text>
</comment>
<dbReference type="Proteomes" id="UP000001861">
    <property type="component" value="Unassembled WGS sequence"/>
</dbReference>
<dbReference type="HOGENOM" id="CLU_980101_0_0_1"/>